<organism evidence="2 3">
    <name type="scientific">Thiothrix lacustris</name>
    <dbReference type="NCBI Taxonomy" id="525917"/>
    <lineage>
        <taxon>Bacteria</taxon>
        <taxon>Pseudomonadati</taxon>
        <taxon>Pseudomonadota</taxon>
        <taxon>Gammaproteobacteria</taxon>
        <taxon>Thiotrichales</taxon>
        <taxon>Thiotrichaceae</taxon>
        <taxon>Thiothrix</taxon>
    </lineage>
</organism>
<sequence length="129" mass="14140">MTDVNQTTTDTTTNTTETTASNPTPDNTTADTCRWHKCRPFGDQHGWHVPPGGKKKVVLGVFLITLLAFMAGKGCSHHPHGHWQHRGQAEQPAVTQSYNGQNQQMPLSMMLDGIAATPEQRAKAVDLLH</sequence>
<feature type="compositionally biased region" description="Low complexity" evidence="1">
    <location>
        <begin position="1"/>
        <end position="26"/>
    </location>
</feature>
<name>A0A1Y1QTG6_9GAMM</name>
<evidence type="ECO:0000313" key="3">
    <source>
        <dbReference type="Proteomes" id="UP000192491"/>
    </source>
</evidence>
<feature type="region of interest" description="Disordered" evidence="1">
    <location>
        <begin position="1"/>
        <end position="31"/>
    </location>
</feature>
<reference evidence="2 3" key="1">
    <citation type="submission" date="2017-01" db="EMBL/GenBank/DDBJ databases">
        <title>Novel large sulfur bacteria in the metagenomes of groundwater-fed chemosynthetic microbial mats in the Lake Huron basin.</title>
        <authorList>
            <person name="Sharrar A.M."/>
            <person name="Flood B.E."/>
            <person name="Bailey J.V."/>
            <person name="Jones D.S."/>
            <person name="Biddanda B."/>
            <person name="Ruberg S.A."/>
            <person name="Marcus D.N."/>
            <person name="Dick G.J."/>
        </authorList>
    </citation>
    <scope>NUCLEOTIDE SEQUENCE [LARGE SCALE GENOMIC DNA]</scope>
    <source>
        <strain evidence="2">A8</strain>
    </source>
</reference>
<comment type="caution">
    <text evidence="2">The sequence shown here is derived from an EMBL/GenBank/DDBJ whole genome shotgun (WGS) entry which is preliminary data.</text>
</comment>
<accession>A0A1Y1QTG6</accession>
<dbReference type="Proteomes" id="UP000192491">
    <property type="component" value="Unassembled WGS sequence"/>
</dbReference>
<evidence type="ECO:0000313" key="2">
    <source>
        <dbReference type="EMBL" id="OQX13428.1"/>
    </source>
</evidence>
<protein>
    <submittedName>
        <fullName evidence="2">Uncharacterized protein</fullName>
    </submittedName>
</protein>
<dbReference type="AlphaFoldDB" id="A0A1Y1QTG6"/>
<gene>
    <name evidence="2" type="ORF">BWK73_12200</name>
</gene>
<dbReference type="EMBL" id="MTEJ01000047">
    <property type="protein sequence ID" value="OQX13428.1"/>
    <property type="molecule type" value="Genomic_DNA"/>
</dbReference>
<evidence type="ECO:0000256" key="1">
    <source>
        <dbReference type="SAM" id="MobiDB-lite"/>
    </source>
</evidence>
<proteinExistence type="predicted"/>